<dbReference type="EMBL" id="FWPT01000014">
    <property type="protein sequence ID" value="SMA50612.1"/>
    <property type="molecule type" value="Genomic_DNA"/>
</dbReference>
<keyword evidence="5" id="KW-1185">Reference proteome</keyword>
<reference evidence="4 5" key="1">
    <citation type="submission" date="2017-03" db="EMBL/GenBank/DDBJ databases">
        <authorList>
            <person name="Afonso C.L."/>
            <person name="Miller P.J."/>
            <person name="Scott M.A."/>
            <person name="Spackman E."/>
            <person name="Goraichik I."/>
            <person name="Dimitrov K.M."/>
            <person name="Suarez D.L."/>
            <person name="Swayne D.E."/>
        </authorList>
    </citation>
    <scope>NUCLEOTIDE SEQUENCE [LARGE SCALE GENOMIC DNA]</scope>
    <source>
        <strain evidence="4">SB41UT1</strain>
    </source>
</reference>
<accession>A0A1X7AR46</accession>
<evidence type="ECO:0000256" key="3">
    <source>
        <dbReference type="RuleBase" id="RU000363"/>
    </source>
</evidence>
<dbReference type="EC" id="1.2.1.-" evidence="4"/>
<dbReference type="PANTHER" id="PTHR24320">
    <property type="entry name" value="RETINOL DEHYDROGENASE"/>
    <property type="match status" value="1"/>
</dbReference>
<dbReference type="PRINTS" id="PR00080">
    <property type="entry name" value="SDRFAMILY"/>
</dbReference>
<dbReference type="InterPro" id="IPR036291">
    <property type="entry name" value="NAD(P)-bd_dom_sf"/>
</dbReference>
<proteinExistence type="inferred from homology"/>
<keyword evidence="2 4" id="KW-0560">Oxidoreductase</keyword>
<evidence type="ECO:0000313" key="4">
    <source>
        <dbReference type="EMBL" id="SMA50612.1"/>
    </source>
</evidence>
<dbReference type="Pfam" id="PF00106">
    <property type="entry name" value="adh_short"/>
    <property type="match status" value="1"/>
</dbReference>
<organism evidence="4 5">
    <name type="scientific">Parendozoicomonas haliclonae</name>
    <dbReference type="NCBI Taxonomy" id="1960125"/>
    <lineage>
        <taxon>Bacteria</taxon>
        <taxon>Pseudomonadati</taxon>
        <taxon>Pseudomonadota</taxon>
        <taxon>Gammaproteobacteria</taxon>
        <taxon>Oceanospirillales</taxon>
        <taxon>Endozoicomonadaceae</taxon>
        <taxon>Parendozoicomonas</taxon>
    </lineage>
</organism>
<dbReference type="PANTHER" id="PTHR24320:SF274">
    <property type="entry name" value="CHAIN DEHYDROGENASE, PUTATIVE (AFU_ORTHOLOGUE AFUA_4G00440)-RELATED"/>
    <property type="match status" value="1"/>
</dbReference>
<dbReference type="SUPFAM" id="SSF51735">
    <property type="entry name" value="NAD(P)-binding Rossmann-fold domains"/>
    <property type="match status" value="1"/>
</dbReference>
<name>A0A1X7AR46_9GAMM</name>
<evidence type="ECO:0000256" key="2">
    <source>
        <dbReference type="ARBA" id="ARBA00023002"/>
    </source>
</evidence>
<sequence length="317" mass="34226">MAAQLYLPPCPLSIKRRNCLPVIDGSQNLAETLIFDVCLSWIVVTGPMSKNILITGSTDGIGLETAKMLAALGHNILLHGRSTSKLEQARSVVESISSAGRIECVKADLSLMSEVHTLANQVKSTFEHLDVLINNAGVFRTLESRTSEGLEIHFAVNTFAPYLLTRLLLDRLDHSSRVINLSSAAQSPVNMGAFTGAVDLGDSLAYAQSKLALTMWNNALARELGDRGPVLVAVNPASFLGSKMVKEAYGMEGHDLSIGAKILVKAALSDEFAQASGRYFDNDNGRFADPHPEALNQGHCEGLVKEMNRMLENLPQP</sequence>
<comment type="similarity">
    <text evidence="1 3">Belongs to the short-chain dehydrogenases/reductases (SDR) family.</text>
</comment>
<dbReference type="Gene3D" id="3.40.50.720">
    <property type="entry name" value="NAD(P)-binding Rossmann-like Domain"/>
    <property type="match status" value="1"/>
</dbReference>
<evidence type="ECO:0000256" key="1">
    <source>
        <dbReference type="ARBA" id="ARBA00006484"/>
    </source>
</evidence>
<dbReference type="Proteomes" id="UP000196573">
    <property type="component" value="Unassembled WGS sequence"/>
</dbReference>
<protein>
    <submittedName>
        <fullName evidence="4">Fatty acyl-CoA reductase</fullName>
        <ecNumber evidence="4">1.2.1.-</ecNumber>
    </submittedName>
</protein>
<dbReference type="GO" id="GO:0016491">
    <property type="term" value="F:oxidoreductase activity"/>
    <property type="evidence" value="ECO:0007669"/>
    <property type="project" value="UniProtKB-KW"/>
</dbReference>
<evidence type="ECO:0000313" key="5">
    <source>
        <dbReference type="Proteomes" id="UP000196573"/>
    </source>
</evidence>
<dbReference type="AlphaFoldDB" id="A0A1X7AR46"/>
<dbReference type="PROSITE" id="PS00061">
    <property type="entry name" value="ADH_SHORT"/>
    <property type="match status" value="1"/>
</dbReference>
<dbReference type="InterPro" id="IPR020904">
    <property type="entry name" value="Sc_DH/Rdtase_CS"/>
</dbReference>
<dbReference type="PRINTS" id="PR00081">
    <property type="entry name" value="GDHRDH"/>
</dbReference>
<dbReference type="InterPro" id="IPR002347">
    <property type="entry name" value="SDR_fam"/>
</dbReference>
<gene>
    <name evidence="4" type="primary">acr1_3</name>
    <name evidence="4" type="ORF">EHSB41UT_04429</name>
</gene>